<protein>
    <submittedName>
        <fullName evidence="1">Uncharacterized protein</fullName>
    </submittedName>
</protein>
<dbReference type="Gramene" id="Kaladp0062s0130.1.v1.1">
    <property type="protein sequence ID" value="Kaladp0062s0130.1.v1.1.CDS.1"/>
    <property type="gene ID" value="Kaladp0062s0130.v1.1"/>
</dbReference>
<reference evidence="1" key="1">
    <citation type="submission" date="2021-01" db="UniProtKB">
        <authorList>
            <consortium name="EnsemblPlants"/>
        </authorList>
    </citation>
    <scope>IDENTIFICATION</scope>
</reference>
<dbReference type="AlphaFoldDB" id="A0A7N0UEA6"/>
<sequence length="50" mass="5837">MMTLLEVKREKSTECIHLYFRRQIPGSPIFSIPSEIAVQVWVSNCSNRLQ</sequence>
<evidence type="ECO:0000313" key="1">
    <source>
        <dbReference type="EnsemblPlants" id="Kaladp0062s0130.1.v1.1.CDS.1"/>
    </source>
</evidence>
<organism evidence="1 2">
    <name type="scientific">Kalanchoe fedtschenkoi</name>
    <name type="common">Lavender scallops</name>
    <name type="synonym">South American air plant</name>
    <dbReference type="NCBI Taxonomy" id="63787"/>
    <lineage>
        <taxon>Eukaryota</taxon>
        <taxon>Viridiplantae</taxon>
        <taxon>Streptophyta</taxon>
        <taxon>Embryophyta</taxon>
        <taxon>Tracheophyta</taxon>
        <taxon>Spermatophyta</taxon>
        <taxon>Magnoliopsida</taxon>
        <taxon>eudicotyledons</taxon>
        <taxon>Gunneridae</taxon>
        <taxon>Pentapetalae</taxon>
        <taxon>Saxifragales</taxon>
        <taxon>Crassulaceae</taxon>
        <taxon>Kalanchoe</taxon>
    </lineage>
</organism>
<proteinExistence type="predicted"/>
<accession>A0A7N0UEA6</accession>
<dbReference type="Proteomes" id="UP000594263">
    <property type="component" value="Unplaced"/>
</dbReference>
<keyword evidence="2" id="KW-1185">Reference proteome</keyword>
<dbReference type="EnsemblPlants" id="Kaladp0062s0130.1.v1.1">
    <property type="protein sequence ID" value="Kaladp0062s0130.1.v1.1.CDS.1"/>
    <property type="gene ID" value="Kaladp0062s0130.v1.1"/>
</dbReference>
<evidence type="ECO:0000313" key="2">
    <source>
        <dbReference type="Proteomes" id="UP000594263"/>
    </source>
</evidence>
<name>A0A7N0UEA6_KALFE</name>